<dbReference type="SMART" id="SM00295">
    <property type="entry name" value="B41"/>
    <property type="match status" value="1"/>
</dbReference>
<dbReference type="GO" id="GO:0031032">
    <property type="term" value="P:actomyosin structure organization"/>
    <property type="evidence" value="ECO:0007669"/>
    <property type="project" value="TreeGrafter"/>
</dbReference>
<gene>
    <name evidence="8" type="ORF">QR680_009101</name>
</gene>
<feature type="compositionally biased region" description="Low complexity" evidence="5">
    <location>
        <begin position="136"/>
        <end position="154"/>
    </location>
</feature>
<dbReference type="Gene3D" id="3.10.20.90">
    <property type="entry name" value="Phosphatidylinositol 3-kinase Catalytic Subunit, Chain A, domain 1"/>
    <property type="match status" value="1"/>
</dbReference>
<dbReference type="SUPFAM" id="SSF57667">
    <property type="entry name" value="beta-beta-alpha zinc fingers"/>
    <property type="match status" value="1"/>
</dbReference>
<feature type="domain" description="C2H2-type" evidence="7">
    <location>
        <begin position="195"/>
        <end position="224"/>
    </location>
</feature>
<dbReference type="InterPro" id="IPR000299">
    <property type="entry name" value="FERM_domain"/>
</dbReference>
<dbReference type="SUPFAM" id="SSF54236">
    <property type="entry name" value="Ubiquitin-like"/>
    <property type="match status" value="1"/>
</dbReference>
<evidence type="ECO:0000256" key="3">
    <source>
        <dbReference type="ARBA" id="ARBA00022833"/>
    </source>
</evidence>
<dbReference type="InterPro" id="IPR035963">
    <property type="entry name" value="FERM_2"/>
</dbReference>
<dbReference type="AlphaFoldDB" id="A0AA39ILE4"/>
<dbReference type="Gene3D" id="3.30.160.60">
    <property type="entry name" value="Classic Zinc Finger"/>
    <property type="match status" value="1"/>
</dbReference>
<dbReference type="EMBL" id="JAUCMV010000001">
    <property type="protein sequence ID" value="KAK0425248.1"/>
    <property type="molecule type" value="Genomic_DNA"/>
</dbReference>
<dbReference type="FunFam" id="3.30.160.60:FF:000021">
    <property type="entry name" value="Basic krueppel-like factor 3"/>
    <property type="match status" value="1"/>
</dbReference>
<dbReference type="InterPro" id="IPR019747">
    <property type="entry name" value="FERM_CS"/>
</dbReference>
<comment type="caution">
    <text evidence="8">The sequence shown here is derived from an EMBL/GenBank/DDBJ whole genome shotgun (WGS) entry which is preliminary data.</text>
</comment>
<protein>
    <recommendedName>
        <fullName evidence="10">C2H2-type domain-containing protein</fullName>
    </recommendedName>
</protein>
<dbReference type="InterPro" id="IPR018979">
    <property type="entry name" value="FERM_N"/>
</dbReference>
<sequence length="701" mass="77918">MAVQLQNIEQNPLSKLMEQCSRLGASSAAVTASSKLPQASPPIPKKDGLQLPSGYGISTSAAALVDPNCVYQTAAAAASANPYAGYPWASATSPWWPETGPWNAAAALSEGASAYNQYLSPFQGFLSAATTTASRHSTSSSSMSSSTSQRASVSAGGGSAGGKYPSARANCECPNCQEAERVGLANMPMKKRGIHNCHVPGCGKVYSKSSHLKAHLRWHSEGKMASIGELSITEIDGRCRQGGVAEKYLRPAVIDFPDGTTSTFYIHKNADGTTLFELVTKFLLMSEKASGYMAFTYPDRKTKKFRFLNNDKPIAKQVEARNWKFTLAFKFYVTEPAEQSDGLTRHYLVHQCRRDIYERRILTSTETQARLASFIAQAELGDYQPSEQYASYVRRGRFSTSVDYEFITKIQDYHESLRGLTPHQAELQYLNICKSLPMYGIHSIETKDTENGVPIEVGVGAVGIVTFEADRGVTNYFAWKIIDKISFRRKYFCIKFLPELPPNDAVLEGKSLMFKLSNSAAAERFYKLAIEHHEFFRLLKPSPKVKSKSSFFRWASQRFRGKAPDVAPMVSHVGHHMDLINETIRTIALEETMDDGDVTMDNTSLLERTTQHSADGSVYSLHGSIQEKLYEVIQEVEEHCESEPEPQHHSHSELEFESHCQTESEPNIDYDLELTRAILEATKLNPNLAVERMEVKCESEC</sequence>
<evidence type="ECO:0000256" key="2">
    <source>
        <dbReference type="ARBA" id="ARBA00022771"/>
    </source>
</evidence>
<dbReference type="PANTHER" id="PTHR23280">
    <property type="entry name" value="4.1 G PROTEIN"/>
    <property type="match status" value="1"/>
</dbReference>
<dbReference type="InterPro" id="IPR013087">
    <property type="entry name" value="Znf_C2H2_type"/>
</dbReference>
<name>A0AA39ILE4_9BILA</name>
<dbReference type="SMART" id="SM01196">
    <property type="entry name" value="FERM_C"/>
    <property type="match status" value="1"/>
</dbReference>
<keyword evidence="3" id="KW-0862">Zinc</keyword>
<dbReference type="PROSITE" id="PS50157">
    <property type="entry name" value="ZINC_FINGER_C2H2_2"/>
    <property type="match status" value="1"/>
</dbReference>
<organism evidence="8 9">
    <name type="scientific">Steinernema hermaphroditum</name>
    <dbReference type="NCBI Taxonomy" id="289476"/>
    <lineage>
        <taxon>Eukaryota</taxon>
        <taxon>Metazoa</taxon>
        <taxon>Ecdysozoa</taxon>
        <taxon>Nematoda</taxon>
        <taxon>Chromadorea</taxon>
        <taxon>Rhabditida</taxon>
        <taxon>Tylenchina</taxon>
        <taxon>Panagrolaimomorpha</taxon>
        <taxon>Strongyloidoidea</taxon>
        <taxon>Steinernematidae</taxon>
        <taxon>Steinernema</taxon>
    </lineage>
</organism>
<keyword evidence="1" id="KW-0479">Metal-binding</keyword>
<dbReference type="Pfam" id="PF00373">
    <property type="entry name" value="FERM_M"/>
    <property type="match status" value="1"/>
</dbReference>
<dbReference type="PROSITE" id="PS00661">
    <property type="entry name" value="FERM_2"/>
    <property type="match status" value="1"/>
</dbReference>
<dbReference type="GO" id="GO:0005856">
    <property type="term" value="C:cytoskeleton"/>
    <property type="evidence" value="ECO:0007669"/>
    <property type="project" value="TreeGrafter"/>
</dbReference>
<dbReference type="GO" id="GO:0005886">
    <property type="term" value="C:plasma membrane"/>
    <property type="evidence" value="ECO:0007669"/>
    <property type="project" value="TreeGrafter"/>
</dbReference>
<dbReference type="SUPFAM" id="SSF47031">
    <property type="entry name" value="Second domain of FERM"/>
    <property type="match status" value="1"/>
</dbReference>
<feature type="region of interest" description="Disordered" evidence="5">
    <location>
        <begin position="136"/>
        <end position="160"/>
    </location>
</feature>
<reference evidence="8" key="1">
    <citation type="submission" date="2023-06" db="EMBL/GenBank/DDBJ databases">
        <title>Genomic analysis of the entomopathogenic nematode Steinernema hermaphroditum.</title>
        <authorList>
            <person name="Schwarz E.M."/>
            <person name="Heppert J.K."/>
            <person name="Baniya A."/>
            <person name="Schwartz H.T."/>
            <person name="Tan C.-H."/>
            <person name="Antoshechkin I."/>
            <person name="Sternberg P.W."/>
            <person name="Goodrich-Blair H."/>
            <person name="Dillman A.R."/>
        </authorList>
    </citation>
    <scope>NUCLEOTIDE SEQUENCE</scope>
    <source>
        <strain evidence="8">PS9179</strain>
        <tissue evidence="8">Whole animal</tissue>
    </source>
</reference>
<dbReference type="CDD" id="cd01765">
    <property type="entry name" value="FERM_F0_F1"/>
    <property type="match status" value="1"/>
</dbReference>
<dbReference type="InterPro" id="IPR019749">
    <property type="entry name" value="Band_41_domain"/>
</dbReference>
<feature type="compositionally biased region" description="Basic and acidic residues" evidence="5">
    <location>
        <begin position="639"/>
        <end position="662"/>
    </location>
</feature>
<dbReference type="SUPFAM" id="SSF50729">
    <property type="entry name" value="PH domain-like"/>
    <property type="match status" value="1"/>
</dbReference>
<dbReference type="InterPro" id="IPR019748">
    <property type="entry name" value="FERM_central"/>
</dbReference>
<dbReference type="CDD" id="cd14473">
    <property type="entry name" value="FERM_B-lobe"/>
    <property type="match status" value="1"/>
</dbReference>
<dbReference type="Pfam" id="PF09379">
    <property type="entry name" value="FERM_N"/>
    <property type="match status" value="1"/>
</dbReference>
<feature type="region of interest" description="Disordered" evidence="5">
    <location>
        <begin position="639"/>
        <end position="663"/>
    </location>
</feature>
<proteinExistence type="predicted"/>
<dbReference type="InterPro" id="IPR029071">
    <property type="entry name" value="Ubiquitin-like_domsf"/>
</dbReference>
<evidence type="ECO:0000259" key="7">
    <source>
        <dbReference type="PROSITE" id="PS50157"/>
    </source>
</evidence>
<evidence type="ECO:0008006" key="10">
    <source>
        <dbReference type="Google" id="ProtNLM"/>
    </source>
</evidence>
<dbReference type="Pfam" id="PF09380">
    <property type="entry name" value="FERM_C"/>
    <property type="match status" value="1"/>
</dbReference>
<evidence type="ECO:0000256" key="4">
    <source>
        <dbReference type="PROSITE-ProRule" id="PRU00042"/>
    </source>
</evidence>
<evidence type="ECO:0000259" key="6">
    <source>
        <dbReference type="PROSITE" id="PS50057"/>
    </source>
</evidence>
<evidence type="ECO:0000313" key="9">
    <source>
        <dbReference type="Proteomes" id="UP001175271"/>
    </source>
</evidence>
<dbReference type="Proteomes" id="UP001175271">
    <property type="component" value="Unassembled WGS sequence"/>
</dbReference>
<evidence type="ECO:0000256" key="5">
    <source>
        <dbReference type="SAM" id="MobiDB-lite"/>
    </source>
</evidence>
<evidence type="ECO:0000256" key="1">
    <source>
        <dbReference type="ARBA" id="ARBA00022723"/>
    </source>
</evidence>
<dbReference type="Gene3D" id="2.30.29.30">
    <property type="entry name" value="Pleckstrin-homology domain (PH domain)/Phosphotyrosine-binding domain (PTB)"/>
    <property type="match status" value="1"/>
</dbReference>
<dbReference type="InterPro" id="IPR018980">
    <property type="entry name" value="FERM_PH-like_C"/>
</dbReference>
<dbReference type="PRINTS" id="PR00935">
    <property type="entry name" value="BAND41"/>
</dbReference>
<dbReference type="InterPro" id="IPR011993">
    <property type="entry name" value="PH-like_dom_sf"/>
</dbReference>
<keyword evidence="9" id="KW-1185">Reference proteome</keyword>
<evidence type="ECO:0000313" key="8">
    <source>
        <dbReference type="EMBL" id="KAK0425248.1"/>
    </source>
</evidence>
<feature type="domain" description="FERM" evidence="6">
    <location>
        <begin position="250"/>
        <end position="540"/>
    </location>
</feature>
<dbReference type="InterPro" id="IPR014352">
    <property type="entry name" value="FERM/acyl-CoA-bd_prot_sf"/>
</dbReference>
<dbReference type="PROSITE" id="PS50057">
    <property type="entry name" value="FERM_3"/>
    <property type="match status" value="1"/>
</dbReference>
<dbReference type="PROSITE" id="PS00028">
    <property type="entry name" value="ZINC_FINGER_C2H2_1"/>
    <property type="match status" value="1"/>
</dbReference>
<dbReference type="PANTHER" id="PTHR23280:SF21">
    <property type="entry name" value="PROTEIN 4.1 HOMOLOG"/>
    <property type="match status" value="1"/>
</dbReference>
<dbReference type="InterPro" id="IPR036236">
    <property type="entry name" value="Znf_C2H2_sf"/>
</dbReference>
<accession>A0AA39ILE4</accession>
<keyword evidence="2 4" id="KW-0863">Zinc-finger</keyword>
<dbReference type="Gene3D" id="1.20.80.10">
    <property type="match status" value="1"/>
</dbReference>
<dbReference type="GO" id="GO:0008270">
    <property type="term" value="F:zinc ion binding"/>
    <property type="evidence" value="ECO:0007669"/>
    <property type="project" value="UniProtKB-KW"/>
</dbReference>